<sequence length="176" mass="18965" precursor="true">MTPRLLAPRVLLGAALAALMAAAPMSALAAKAPRVALKSLADLPTPLPYPYDEKADAEADVAAAIRKAKAGHKLVLIDLGGNWCGDCRVFAGMIEQPDLKAFVDKHYEVVAVNVGRYDHNMQIPARYGINKLNGVPTFLVVDTKGKLVNPDALFALTDARHMTPQSLADWLAQWPK</sequence>
<dbReference type="PROSITE" id="PS51352">
    <property type="entry name" value="THIOREDOXIN_2"/>
    <property type="match status" value="1"/>
</dbReference>
<proteinExistence type="predicted"/>
<keyword evidence="1" id="KW-0732">Signal</keyword>
<protein>
    <submittedName>
        <fullName evidence="3">Thiol-disulfide isomerase</fullName>
    </submittedName>
</protein>
<dbReference type="AlphaFoldDB" id="B0T1U2"/>
<dbReference type="EMBL" id="CP000927">
    <property type="protein sequence ID" value="ABZ73703.1"/>
    <property type="molecule type" value="Genomic_DNA"/>
</dbReference>
<feature type="chain" id="PRO_5002755803" evidence="1">
    <location>
        <begin position="30"/>
        <end position="176"/>
    </location>
</feature>
<feature type="signal peptide" evidence="1">
    <location>
        <begin position="1"/>
        <end position="29"/>
    </location>
</feature>
<dbReference type="OrthoDB" id="7629852at2"/>
<gene>
    <name evidence="3" type="ordered locus">Caul_4583</name>
</gene>
<dbReference type="eggNOG" id="COG0526">
    <property type="taxonomic scope" value="Bacteria"/>
</dbReference>
<evidence type="ECO:0000259" key="2">
    <source>
        <dbReference type="PROSITE" id="PS51352"/>
    </source>
</evidence>
<feature type="domain" description="Thioredoxin" evidence="2">
    <location>
        <begin position="26"/>
        <end position="176"/>
    </location>
</feature>
<dbReference type="KEGG" id="cak:Caul_4583"/>
<dbReference type="GO" id="GO:0016853">
    <property type="term" value="F:isomerase activity"/>
    <property type="evidence" value="ECO:0007669"/>
    <property type="project" value="UniProtKB-KW"/>
</dbReference>
<name>B0T1U2_CAUSK</name>
<evidence type="ECO:0000256" key="1">
    <source>
        <dbReference type="SAM" id="SignalP"/>
    </source>
</evidence>
<dbReference type="SUPFAM" id="SSF52833">
    <property type="entry name" value="Thioredoxin-like"/>
    <property type="match status" value="1"/>
</dbReference>
<dbReference type="STRING" id="366602.Caul_4583"/>
<keyword evidence="3" id="KW-0413">Isomerase</keyword>
<dbReference type="Pfam" id="PF13899">
    <property type="entry name" value="Thioredoxin_7"/>
    <property type="match status" value="1"/>
</dbReference>
<dbReference type="HOGENOM" id="CLU_110659_1_0_5"/>
<dbReference type="InterPro" id="IPR036249">
    <property type="entry name" value="Thioredoxin-like_sf"/>
</dbReference>
<reference evidence="3" key="1">
    <citation type="submission" date="2008-01" db="EMBL/GenBank/DDBJ databases">
        <title>Complete sequence of chromosome of Caulobacter sp. K31.</title>
        <authorList>
            <consortium name="US DOE Joint Genome Institute"/>
            <person name="Copeland A."/>
            <person name="Lucas S."/>
            <person name="Lapidus A."/>
            <person name="Barry K."/>
            <person name="Glavina del Rio T."/>
            <person name="Dalin E."/>
            <person name="Tice H."/>
            <person name="Pitluck S."/>
            <person name="Bruce D."/>
            <person name="Goodwin L."/>
            <person name="Thompson L.S."/>
            <person name="Brettin T."/>
            <person name="Detter J.C."/>
            <person name="Han C."/>
            <person name="Schmutz J."/>
            <person name="Larimer F."/>
            <person name="Land M."/>
            <person name="Hauser L."/>
            <person name="Kyrpides N."/>
            <person name="Kim E."/>
            <person name="Stephens C."/>
            <person name="Richardson P."/>
        </authorList>
    </citation>
    <scope>NUCLEOTIDE SEQUENCE [LARGE SCALE GENOMIC DNA]</scope>
    <source>
        <strain evidence="3">K31</strain>
    </source>
</reference>
<organism evidence="3">
    <name type="scientific">Caulobacter sp. (strain K31)</name>
    <dbReference type="NCBI Taxonomy" id="366602"/>
    <lineage>
        <taxon>Bacteria</taxon>
        <taxon>Pseudomonadati</taxon>
        <taxon>Pseudomonadota</taxon>
        <taxon>Alphaproteobacteria</taxon>
        <taxon>Caulobacterales</taxon>
        <taxon>Caulobacteraceae</taxon>
        <taxon>Caulobacter</taxon>
    </lineage>
</organism>
<dbReference type="InterPro" id="IPR013766">
    <property type="entry name" value="Thioredoxin_domain"/>
</dbReference>
<accession>B0T1U2</accession>
<dbReference type="Gene3D" id="3.40.30.10">
    <property type="entry name" value="Glutaredoxin"/>
    <property type="match status" value="1"/>
</dbReference>
<evidence type="ECO:0000313" key="3">
    <source>
        <dbReference type="EMBL" id="ABZ73703.1"/>
    </source>
</evidence>
<dbReference type="CDD" id="cd02947">
    <property type="entry name" value="TRX_family"/>
    <property type="match status" value="1"/>
</dbReference>